<evidence type="ECO:0000313" key="2">
    <source>
        <dbReference type="EMBL" id="OHA76727.1"/>
    </source>
</evidence>
<reference evidence="2 3" key="1">
    <citation type="journal article" date="2016" name="Nat. Commun.">
        <title>Thousands of microbial genomes shed light on interconnected biogeochemical processes in an aquifer system.</title>
        <authorList>
            <person name="Anantharaman K."/>
            <person name="Brown C.T."/>
            <person name="Hug L.A."/>
            <person name="Sharon I."/>
            <person name="Castelle C.J."/>
            <person name="Probst A.J."/>
            <person name="Thomas B.C."/>
            <person name="Singh A."/>
            <person name="Wilkins M.J."/>
            <person name="Karaoz U."/>
            <person name="Brodie E.L."/>
            <person name="Williams K.H."/>
            <person name="Hubbard S.S."/>
            <person name="Banfield J.F."/>
        </authorList>
    </citation>
    <scope>NUCLEOTIDE SEQUENCE [LARGE SCALE GENOMIC DNA]</scope>
</reference>
<sequence>MASKHVSFSQLMTYVRCAEHYLFRYVLGIRRPPTKAQKHGFALHETFAYHFEQKKLDRKGIRARDAQDFFAGIFQSAMEDYQLEMEQSRALLTKEYIAKERQNSIPNLLLTGARGIDVYFKELEPKIKPDLVETAFSFPADKGLEMVGRIDLTDTSHVIHEMKTTRRTPSWQDIANDPQISIYQEAFLRLKGKPAKGISKDYIVFSKRDSRIVRFQVHHPRHNYAAVLQSAHAIMEAVKHNVFYCLHPAESWVCSKEWCGYYKLHQELKKKGLAKFMLQYSRL</sequence>
<organism evidence="2 3">
    <name type="scientific">Candidatus Wildermuthbacteria bacterium RIFCSPLOWO2_02_FULL_47_9c</name>
    <dbReference type="NCBI Taxonomy" id="1802466"/>
    <lineage>
        <taxon>Bacteria</taxon>
        <taxon>Candidatus Wildermuthiibacteriota</taxon>
    </lineage>
</organism>
<dbReference type="EMBL" id="MHUL01000027">
    <property type="protein sequence ID" value="OHA76727.1"/>
    <property type="molecule type" value="Genomic_DNA"/>
</dbReference>
<evidence type="ECO:0000313" key="3">
    <source>
        <dbReference type="Proteomes" id="UP000178222"/>
    </source>
</evidence>
<dbReference type="InterPro" id="IPR011604">
    <property type="entry name" value="PDDEXK-like_dom_sf"/>
</dbReference>
<feature type="domain" description="PD-(D/E)XK endonuclease-like" evidence="1">
    <location>
        <begin position="5"/>
        <end position="261"/>
    </location>
</feature>
<dbReference type="Proteomes" id="UP000178222">
    <property type="component" value="Unassembled WGS sequence"/>
</dbReference>
<protein>
    <recommendedName>
        <fullName evidence="1">PD-(D/E)XK endonuclease-like domain-containing protein</fullName>
    </recommendedName>
</protein>
<dbReference type="InterPro" id="IPR038726">
    <property type="entry name" value="PDDEXK_AddAB-type"/>
</dbReference>
<name>A0A1G2RV86_9BACT</name>
<gene>
    <name evidence="2" type="ORF">A3J30_01915</name>
</gene>
<dbReference type="Pfam" id="PF12705">
    <property type="entry name" value="PDDEXK_1"/>
    <property type="match status" value="1"/>
</dbReference>
<comment type="caution">
    <text evidence="2">The sequence shown here is derived from an EMBL/GenBank/DDBJ whole genome shotgun (WGS) entry which is preliminary data.</text>
</comment>
<dbReference type="Gene3D" id="3.90.320.10">
    <property type="match status" value="1"/>
</dbReference>
<dbReference type="AlphaFoldDB" id="A0A1G2RV86"/>
<accession>A0A1G2RV86</accession>
<proteinExistence type="predicted"/>
<evidence type="ECO:0000259" key="1">
    <source>
        <dbReference type="Pfam" id="PF12705"/>
    </source>
</evidence>